<keyword evidence="3" id="KW-0809">Transit peptide</keyword>
<dbReference type="EMBL" id="GFXV01002201">
    <property type="protein sequence ID" value="MBW14006.1"/>
    <property type="molecule type" value="Transcribed_RNA"/>
</dbReference>
<dbReference type="AlphaFoldDB" id="A0A2H8TIR3"/>
<keyword evidence="4 10" id="KW-0689">Ribosomal protein</keyword>
<evidence type="ECO:0000256" key="9">
    <source>
        <dbReference type="ARBA" id="ARBA00045766"/>
    </source>
</evidence>
<evidence type="ECO:0000256" key="3">
    <source>
        <dbReference type="ARBA" id="ARBA00022946"/>
    </source>
</evidence>
<dbReference type="GO" id="GO:0006412">
    <property type="term" value="P:translation"/>
    <property type="evidence" value="ECO:0007669"/>
    <property type="project" value="InterPro"/>
</dbReference>
<evidence type="ECO:0000256" key="2">
    <source>
        <dbReference type="ARBA" id="ARBA00008560"/>
    </source>
</evidence>
<dbReference type="PANTHER" id="PTHR21026">
    <property type="entry name" value="39S RIBOSOMAL PROTEIN L32, MITOCHONDRIAL"/>
    <property type="match status" value="1"/>
</dbReference>
<evidence type="ECO:0000256" key="1">
    <source>
        <dbReference type="ARBA" id="ARBA00004173"/>
    </source>
</evidence>
<comment type="function">
    <text evidence="9">Component of the mitochondrial large ribosomal subunit (mt-LSU). The mitochondrial ribosome (mitoribosome) is a large ribonucleoprotein complex responsible for the synthesis of proteins inside mitochondria.</text>
</comment>
<keyword evidence="5" id="KW-0496">Mitochondrion</keyword>
<evidence type="ECO:0000256" key="5">
    <source>
        <dbReference type="ARBA" id="ARBA00023128"/>
    </source>
</evidence>
<comment type="subcellular location">
    <subcellularLocation>
        <location evidence="1">Mitochondrion</location>
    </subcellularLocation>
</comment>
<accession>A0A2H8TIR3</accession>
<evidence type="ECO:0000313" key="10">
    <source>
        <dbReference type="EMBL" id="MBW14006.1"/>
    </source>
</evidence>
<dbReference type="InterPro" id="IPR011332">
    <property type="entry name" value="Ribosomal_zn-bd"/>
</dbReference>
<evidence type="ECO:0000256" key="8">
    <source>
        <dbReference type="ARBA" id="ARBA00042577"/>
    </source>
</evidence>
<proteinExistence type="inferred from homology"/>
<dbReference type="SUPFAM" id="SSF57829">
    <property type="entry name" value="Zn-binding ribosomal proteins"/>
    <property type="match status" value="1"/>
</dbReference>
<dbReference type="PANTHER" id="PTHR21026:SF2">
    <property type="entry name" value="LARGE RIBOSOMAL SUBUNIT PROTEIN BL32M"/>
    <property type="match status" value="1"/>
</dbReference>
<dbReference type="GO" id="GO:0003735">
    <property type="term" value="F:structural constituent of ribosome"/>
    <property type="evidence" value="ECO:0007669"/>
    <property type="project" value="TreeGrafter"/>
</dbReference>
<sequence length="200" mass="23343">MKGLLALRRIKNRLYTDFDSFCHMILGHPPPPALSLVNPVETLKPSTPALTNIQRLFGDSILWAVPKHRRTIEKRLKRKFGCINDFYKMLLPRTDLLTCNQCGHSYQRRHLCANCYKRVKDETTEFQEVIEKELGLEPIEQEVVVLYKGEKPKQPVEELWKGKRIIELKREKPSWFCRNLLQRTTIGNSDSKDVQPSELA</sequence>
<comment type="similarity">
    <text evidence="2">Belongs to the bacterial ribosomal protein bL32 family.</text>
</comment>
<evidence type="ECO:0000256" key="4">
    <source>
        <dbReference type="ARBA" id="ARBA00022980"/>
    </source>
</evidence>
<protein>
    <recommendedName>
        <fullName evidence="7">Large ribosomal subunit protein bL32m</fullName>
    </recommendedName>
    <alternativeName>
        <fullName evidence="8">39S ribosomal protein L32, mitochondrial</fullName>
    </alternativeName>
</protein>
<reference evidence="10" key="1">
    <citation type="submission" date="2017-10" db="EMBL/GenBank/DDBJ databases">
        <title>Transcriptome Assembly of Sugarcane Aphid Adults.</title>
        <authorList>
            <person name="Scully E.D."/>
            <person name="Palmer N.A."/>
            <person name="Geib S.M."/>
            <person name="Sarath G."/>
            <person name="Sattler S.E."/>
        </authorList>
    </citation>
    <scope>NUCLEOTIDE SEQUENCE</scope>
    <source>
        <tissue evidence="10">Whole body</tissue>
    </source>
</reference>
<dbReference type="GO" id="GO:0005762">
    <property type="term" value="C:mitochondrial large ribosomal subunit"/>
    <property type="evidence" value="ECO:0007669"/>
    <property type="project" value="TreeGrafter"/>
</dbReference>
<evidence type="ECO:0000256" key="7">
    <source>
        <dbReference type="ARBA" id="ARBA00039935"/>
    </source>
</evidence>
<keyword evidence="6" id="KW-0687">Ribonucleoprotein</keyword>
<organism evidence="10">
    <name type="scientific">Melanaphis sacchari</name>
    <dbReference type="NCBI Taxonomy" id="742174"/>
    <lineage>
        <taxon>Eukaryota</taxon>
        <taxon>Metazoa</taxon>
        <taxon>Ecdysozoa</taxon>
        <taxon>Arthropoda</taxon>
        <taxon>Hexapoda</taxon>
        <taxon>Insecta</taxon>
        <taxon>Pterygota</taxon>
        <taxon>Neoptera</taxon>
        <taxon>Paraneoptera</taxon>
        <taxon>Hemiptera</taxon>
        <taxon>Sternorrhyncha</taxon>
        <taxon>Aphidomorpha</taxon>
        <taxon>Aphidoidea</taxon>
        <taxon>Aphididae</taxon>
        <taxon>Aphidini</taxon>
        <taxon>Melanaphis</taxon>
    </lineage>
</organism>
<dbReference type="OrthoDB" id="2014905at2759"/>
<name>A0A2H8TIR3_9HEMI</name>
<evidence type="ECO:0000256" key="6">
    <source>
        <dbReference type="ARBA" id="ARBA00023274"/>
    </source>
</evidence>
<gene>
    <name evidence="10" type="primary">mRpL32_1</name>
</gene>
<dbReference type="InterPro" id="IPR051991">
    <property type="entry name" value="Mitoribosomal_protein_bL32"/>
</dbReference>